<feature type="compositionally biased region" description="Low complexity" evidence="1">
    <location>
        <begin position="35"/>
        <end position="51"/>
    </location>
</feature>
<feature type="region of interest" description="Disordered" evidence="1">
    <location>
        <begin position="1"/>
        <end position="73"/>
    </location>
</feature>
<name>A0AAD7EG34_9AGAR</name>
<reference evidence="2" key="1">
    <citation type="submission" date="2023-03" db="EMBL/GenBank/DDBJ databases">
        <title>Massive genome expansion in bonnet fungi (Mycena s.s.) driven by repeated elements and novel gene families across ecological guilds.</title>
        <authorList>
            <consortium name="Lawrence Berkeley National Laboratory"/>
            <person name="Harder C.B."/>
            <person name="Miyauchi S."/>
            <person name="Viragh M."/>
            <person name="Kuo A."/>
            <person name="Thoen E."/>
            <person name="Andreopoulos B."/>
            <person name="Lu D."/>
            <person name="Skrede I."/>
            <person name="Drula E."/>
            <person name="Henrissat B."/>
            <person name="Morin E."/>
            <person name="Kohler A."/>
            <person name="Barry K."/>
            <person name="LaButti K."/>
            <person name="Morin E."/>
            <person name="Salamov A."/>
            <person name="Lipzen A."/>
            <person name="Mereny Z."/>
            <person name="Hegedus B."/>
            <person name="Baldrian P."/>
            <person name="Stursova M."/>
            <person name="Weitz H."/>
            <person name="Taylor A."/>
            <person name="Grigoriev I.V."/>
            <person name="Nagy L.G."/>
            <person name="Martin F."/>
            <person name="Kauserud H."/>
        </authorList>
    </citation>
    <scope>NUCLEOTIDE SEQUENCE</scope>
    <source>
        <strain evidence="2">CBHHK002</strain>
    </source>
</reference>
<evidence type="ECO:0000256" key="1">
    <source>
        <dbReference type="SAM" id="MobiDB-lite"/>
    </source>
</evidence>
<evidence type="ECO:0000313" key="3">
    <source>
        <dbReference type="Proteomes" id="UP001218218"/>
    </source>
</evidence>
<proteinExistence type="predicted"/>
<keyword evidence="3" id="KW-1185">Reference proteome</keyword>
<gene>
    <name evidence="2" type="ORF">DFH08DRAFT_971075</name>
</gene>
<dbReference type="Proteomes" id="UP001218218">
    <property type="component" value="Unassembled WGS sequence"/>
</dbReference>
<feature type="compositionally biased region" description="Polar residues" evidence="1">
    <location>
        <begin position="25"/>
        <end position="34"/>
    </location>
</feature>
<accession>A0AAD7EG34</accession>
<dbReference type="EMBL" id="JARIHO010000056">
    <property type="protein sequence ID" value="KAJ7318694.1"/>
    <property type="molecule type" value="Genomic_DNA"/>
</dbReference>
<feature type="compositionally biased region" description="Basic and acidic residues" evidence="1">
    <location>
        <begin position="1"/>
        <end position="10"/>
    </location>
</feature>
<feature type="compositionally biased region" description="Basic residues" evidence="1">
    <location>
        <begin position="52"/>
        <end position="66"/>
    </location>
</feature>
<dbReference type="AlphaFoldDB" id="A0AAD7EG34"/>
<sequence>MARSWSKSEVELLLSRNTGEGGEGTSPSAGANTNASRSVLPLPSPAPLLRKSTYHHPVSRMKRRHASTGTGEEGRWVYKGRAALVDLEVAVYPTPFPSHFAPEAAGRTHTSHLRALARAWVGSV</sequence>
<protein>
    <submittedName>
        <fullName evidence="2">Uncharacterized protein</fullName>
    </submittedName>
</protein>
<evidence type="ECO:0000313" key="2">
    <source>
        <dbReference type="EMBL" id="KAJ7318694.1"/>
    </source>
</evidence>
<organism evidence="2 3">
    <name type="scientific">Mycena albidolilacea</name>
    <dbReference type="NCBI Taxonomy" id="1033008"/>
    <lineage>
        <taxon>Eukaryota</taxon>
        <taxon>Fungi</taxon>
        <taxon>Dikarya</taxon>
        <taxon>Basidiomycota</taxon>
        <taxon>Agaricomycotina</taxon>
        <taxon>Agaricomycetes</taxon>
        <taxon>Agaricomycetidae</taxon>
        <taxon>Agaricales</taxon>
        <taxon>Marasmiineae</taxon>
        <taxon>Mycenaceae</taxon>
        <taxon>Mycena</taxon>
    </lineage>
</organism>
<comment type="caution">
    <text evidence="2">The sequence shown here is derived from an EMBL/GenBank/DDBJ whole genome shotgun (WGS) entry which is preliminary data.</text>
</comment>